<keyword evidence="3" id="KW-0804">Transcription</keyword>
<feature type="domain" description="HTH luxR-type" evidence="4">
    <location>
        <begin position="134"/>
        <end position="199"/>
    </location>
</feature>
<evidence type="ECO:0000313" key="5">
    <source>
        <dbReference type="EMBL" id="OLF05636.1"/>
    </source>
</evidence>
<dbReference type="InterPro" id="IPR016032">
    <property type="entry name" value="Sig_transdc_resp-reg_C-effctor"/>
</dbReference>
<keyword evidence="6" id="KW-1185">Reference proteome</keyword>
<comment type="caution">
    <text evidence="5">The sequence shown here is derived from an EMBL/GenBank/DDBJ whole genome shotgun (WGS) entry which is preliminary data.</text>
</comment>
<dbReference type="GO" id="GO:0006355">
    <property type="term" value="P:regulation of DNA-templated transcription"/>
    <property type="evidence" value="ECO:0007669"/>
    <property type="project" value="InterPro"/>
</dbReference>
<dbReference type="SUPFAM" id="SSF46894">
    <property type="entry name" value="C-terminal effector domain of the bipartite response regulators"/>
    <property type="match status" value="1"/>
</dbReference>
<accession>A0A7Z0WHR7</accession>
<dbReference type="Proteomes" id="UP000185696">
    <property type="component" value="Unassembled WGS sequence"/>
</dbReference>
<dbReference type="SMART" id="SM00421">
    <property type="entry name" value="HTH_LUXR"/>
    <property type="match status" value="1"/>
</dbReference>
<name>A0A7Z0WHR7_9PSEU</name>
<organism evidence="5 6">
    <name type="scientific">Actinophytocola xinjiangensis</name>
    <dbReference type="NCBI Taxonomy" id="485602"/>
    <lineage>
        <taxon>Bacteria</taxon>
        <taxon>Bacillati</taxon>
        <taxon>Actinomycetota</taxon>
        <taxon>Actinomycetes</taxon>
        <taxon>Pseudonocardiales</taxon>
        <taxon>Pseudonocardiaceae</taxon>
    </lineage>
</organism>
<dbReference type="PANTHER" id="PTHR44688">
    <property type="entry name" value="DNA-BINDING TRANSCRIPTIONAL ACTIVATOR DEVR_DOSR"/>
    <property type="match status" value="1"/>
</dbReference>
<dbReference type="Pfam" id="PF00196">
    <property type="entry name" value="GerE"/>
    <property type="match status" value="1"/>
</dbReference>
<dbReference type="Gene3D" id="3.40.50.2300">
    <property type="match status" value="1"/>
</dbReference>
<dbReference type="OrthoDB" id="4309410at2"/>
<dbReference type="PROSITE" id="PS50043">
    <property type="entry name" value="HTH_LUXR_2"/>
    <property type="match status" value="1"/>
</dbReference>
<dbReference type="EMBL" id="MSIF01000027">
    <property type="protein sequence ID" value="OLF05636.1"/>
    <property type="molecule type" value="Genomic_DNA"/>
</dbReference>
<proteinExistence type="predicted"/>
<dbReference type="GO" id="GO:0003677">
    <property type="term" value="F:DNA binding"/>
    <property type="evidence" value="ECO:0007669"/>
    <property type="project" value="UniProtKB-KW"/>
</dbReference>
<keyword evidence="2" id="KW-0238">DNA-binding</keyword>
<sequence length="201" mass="21622">MPGSRIQVLVVTTDALSRLGLTTTLRHHAEIVVLPEGTRHDDPDVAVLAPGWLSEDVPAELWARVPDVPTVLVSTSAAERAGDLGALAARRVVSVVPRHCPPAELAQRVIAAAALAGADEERTLAALRHALPRPAPGRPELSQRERIVLRRLADGLRIEDIAGELACSERTVRNVVYGLARRLNLRNQAHVVAYAVRTGLV</sequence>
<dbReference type="InterPro" id="IPR000792">
    <property type="entry name" value="Tscrpt_reg_LuxR_C"/>
</dbReference>
<dbReference type="PANTHER" id="PTHR44688:SF16">
    <property type="entry name" value="DNA-BINDING TRANSCRIPTIONAL ACTIVATOR DEVR_DOSR"/>
    <property type="match status" value="1"/>
</dbReference>
<dbReference type="RefSeq" id="WP_075137504.1">
    <property type="nucleotide sequence ID" value="NZ_MSIF01000027.1"/>
</dbReference>
<evidence type="ECO:0000259" key="4">
    <source>
        <dbReference type="PROSITE" id="PS50043"/>
    </source>
</evidence>
<evidence type="ECO:0000256" key="2">
    <source>
        <dbReference type="ARBA" id="ARBA00023125"/>
    </source>
</evidence>
<protein>
    <recommendedName>
        <fullName evidence="4">HTH luxR-type domain-containing protein</fullName>
    </recommendedName>
</protein>
<evidence type="ECO:0000313" key="6">
    <source>
        <dbReference type="Proteomes" id="UP000185696"/>
    </source>
</evidence>
<evidence type="ECO:0000256" key="1">
    <source>
        <dbReference type="ARBA" id="ARBA00023015"/>
    </source>
</evidence>
<gene>
    <name evidence="5" type="ORF">BLA60_35795</name>
</gene>
<keyword evidence="1" id="KW-0805">Transcription regulation</keyword>
<reference evidence="5 6" key="1">
    <citation type="submission" date="2016-12" db="EMBL/GenBank/DDBJ databases">
        <title>The draft genome sequence of Actinophytocola xinjiangensis.</title>
        <authorList>
            <person name="Wang W."/>
            <person name="Yuan L."/>
        </authorList>
    </citation>
    <scope>NUCLEOTIDE SEQUENCE [LARGE SCALE GENOMIC DNA]</scope>
    <source>
        <strain evidence="5 6">CGMCC 4.4663</strain>
    </source>
</reference>
<dbReference type="PRINTS" id="PR00038">
    <property type="entry name" value="HTHLUXR"/>
</dbReference>
<dbReference type="AlphaFoldDB" id="A0A7Z0WHR7"/>
<dbReference type="CDD" id="cd06170">
    <property type="entry name" value="LuxR_C_like"/>
    <property type="match status" value="1"/>
</dbReference>
<evidence type="ECO:0000256" key="3">
    <source>
        <dbReference type="ARBA" id="ARBA00023163"/>
    </source>
</evidence>